<feature type="compositionally biased region" description="Basic and acidic residues" evidence="1">
    <location>
        <begin position="309"/>
        <end position="323"/>
    </location>
</feature>
<gene>
    <name evidence="2" type="ORF">M501DRAFT_1021618</name>
</gene>
<organism evidence="2 3">
    <name type="scientific">Patellaria atrata CBS 101060</name>
    <dbReference type="NCBI Taxonomy" id="1346257"/>
    <lineage>
        <taxon>Eukaryota</taxon>
        <taxon>Fungi</taxon>
        <taxon>Dikarya</taxon>
        <taxon>Ascomycota</taxon>
        <taxon>Pezizomycotina</taxon>
        <taxon>Dothideomycetes</taxon>
        <taxon>Dothideomycetes incertae sedis</taxon>
        <taxon>Patellariales</taxon>
        <taxon>Patellariaceae</taxon>
        <taxon>Patellaria</taxon>
    </lineage>
</organism>
<feature type="compositionally biased region" description="Basic residues" evidence="1">
    <location>
        <begin position="529"/>
        <end position="542"/>
    </location>
</feature>
<feature type="region of interest" description="Disordered" evidence="1">
    <location>
        <begin position="1"/>
        <end position="25"/>
    </location>
</feature>
<comment type="caution">
    <text evidence="2">The sequence shown here is derived from an EMBL/GenBank/DDBJ whole genome shotgun (WGS) entry which is preliminary data.</text>
</comment>
<feature type="compositionally biased region" description="Acidic residues" evidence="1">
    <location>
        <begin position="324"/>
        <end position="333"/>
    </location>
</feature>
<feature type="region of interest" description="Disordered" evidence="1">
    <location>
        <begin position="434"/>
        <end position="500"/>
    </location>
</feature>
<dbReference type="OrthoDB" id="3595585at2759"/>
<protein>
    <submittedName>
        <fullName evidence="2">Uncharacterized protein</fullName>
    </submittedName>
</protein>
<evidence type="ECO:0000313" key="3">
    <source>
        <dbReference type="Proteomes" id="UP000799429"/>
    </source>
</evidence>
<feature type="region of interest" description="Disordered" evidence="1">
    <location>
        <begin position="304"/>
        <end position="396"/>
    </location>
</feature>
<feature type="compositionally biased region" description="Acidic residues" evidence="1">
    <location>
        <begin position="490"/>
        <end position="500"/>
    </location>
</feature>
<keyword evidence="3" id="KW-1185">Reference proteome</keyword>
<feature type="compositionally biased region" description="Basic and acidic residues" evidence="1">
    <location>
        <begin position="203"/>
        <end position="217"/>
    </location>
</feature>
<feature type="region of interest" description="Disordered" evidence="1">
    <location>
        <begin position="257"/>
        <end position="291"/>
    </location>
</feature>
<sequence length="542" mass="60704">MHRLTMPVPITQALTGQHSNPNTPSTARVRVHITPFNPSLQKYFLPPNVLPLASNISFHTVQTFPEKGYGYVELPVTEVQKMKKKLNGSILKGSKVRIEEAKPEKRKAGDDGVDGEETAGASKKARKAKPAKDALPGYELPEGRQVKRGWTDPKAHSSREKESKSKKSSSTPSRYTRGPELLFRTDLPPNKLADVVDATKSSKSKDKSKNLNSKKESQLIVHEFSKTTKHASFLKENQRINDSKTTFEHVEGKGWMDKDGNIVEAEDDQRRRSKRKLRVENQTQEEQKPIKVIEGKVKPIFKTNGTVNKESDRSRLTAEVKSDETEDVLDASSDDSSSVVSSSDSSDNSSSAGSPDEVSSASEDENAGDGTIQKEVHPLEALFKRPKLPGAGRPAPINTAFNFFEHEATDPDITENAPHTPFTRQDLHIRGLRSAAPTPDTAAIGGKFAIPWRYGGDDDQIDEEDEEDDSFQPDANATPLGKRQQKQEVDNDDVENGEEQSEFAKYFWEKRGDLNRKWKKRKRETEKAKRQRENRRIGKRIV</sequence>
<proteinExistence type="predicted"/>
<evidence type="ECO:0000256" key="1">
    <source>
        <dbReference type="SAM" id="MobiDB-lite"/>
    </source>
</evidence>
<feature type="compositionally biased region" description="Basic and acidic residues" evidence="1">
    <location>
        <begin position="141"/>
        <end position="165"/>
    </location>
</feature>
<feature type="compositionally biased region" description="Polar residues" evidence="1">
    <location>
        <begin position="12"/>
        <end position="25"/>
    </location>
</feature>
<feature type="compositionally biased region" description="Low complexity" evidence="1">
    <location>
        <begin position="334"/>
        <end position="354"/>
    </location>
</feature>
<evidence type="ECO:0000313" key="2">
    <source>
        <dbReference type="EMBL" id="KAF2843257.1"/>
    </source>
</evidence>
<dbReference type="EMBL" id="MU006089">
    <property type="protein sequence ID" value="KAF2843257.1"/>
    <property type="molecule type" value="Genomic_DNA"/>
</dbReference>
<dbReference type="Proteomes" id="UP000799429">
    <property type="component" value="Unassembled WGS sequence"/>
</dbReference>
<dbReference type="AlphaFoldDB" id="A0A9P4SIQ8"/>
<accession>A0A9P4SIQ8</accession>
<feature type="region of interest" description="Disordered" evidence="1">
    <location>
        <begin position="519"/>
        <end position="542"/>
    </location>
</feature>
<reference evidence="2" key="1">
    <citation type="journal article" date="2020" name="Stud. Mycol.">
        <title>101 Dothideomycetes genomes: a test case for predicting lifestyles and emergence of pathogens.</title>
        <authorList>
            <person name="Haridas S."/>
            <person name="Albert R."/>
            <person name="Binder M."/>
            <person name="Bloem J."/>
            <person name="Labutti K."/>
            <person name="Salamov A."/>
            <person name="Andreopoulos B."/>
            <person name="Baker S."/>
            <person name="Barry K."/>
            <person name="Bills G."/>
            <person name="Bluhm B."/>
            <person name="Cannon C."/>
            <person name="Castanera R."/>
            <person name="Culley D."/>
            <person name="Daum C."/>
            <person name="Ezra D."/>
            <person name="Gonzalez J."/>
            <person name="Henrissat B."/>
            <person name="Kuo A."/>
            <person name="Liang C."/>
            <person name="Lipzen A."/>
            <person name="Lutzoni F."/>
            <person name="Magnuson J."/>
            <person name="Mondo S."/>
            <person name="Nolan M."/>
            <person name="Ohm R."/>
            <person name="Pangilinan J."/>
            <person name="Park H.-J."/>
            <person name="Ramirez L."/>
            <person name="Alfaro M."/>
            <person name="Sun H."/>
            <person name="Tritt A."/>
            <person name="Yoshinaga Y."/>
            <person name="Zwiers L.-H."/>
            <person name="Turgeon B."/>
            <person name="Goodwin S."/>
            <person name="Spatafora J."/>
            <person name="Crous P."/>
            <person name="Grigoriev I."/>
        </authorList>
    </citation>
    <scope>NUCLEOTIDE SEQUENCE</scope>
    <source>
        <strain evidence="2">CBS 101060</strain>
    </source>
</reference>
<feature type="compositionally biased region" description="Acidic residues" evidence="1">
    <location>
        <begin position="457"/>
        <end position="471"/>
    </location>
</feature>
<feature type="compositionally biased region" description="Basic and acidic residues" evidence="1">
    <location>
        <begin position="97"/>
        <end position="110"/>
    </location>
</feature>
<name>A0A9P4SIQ8_9PEZI</name>
<feature type="region of interest" description="Disordered" evidence="1">
    <location>
        <begin position="97"/>
        <end position="219"/>
    </location>
</feature>